<feature type="compositionally biased region" description="Polar residues" evidence="1">
    <location>
        <begin position="1"/>
        <end position="41"/>
    </location>
</feature>
<dbReference type="AlphaFoldDB" id="A0A8R7R3W0"/>
<reference evidence="3" key="1">
    <citation type="journal article" date="2013" name="Nature">
        <title>Draft genome of the wheat A-genome progenitor Triticum urartu.</title>
        <authorList>
            <person name="Ling H.Q."/>
            <person name="Zhao S."/>
            <person name="Liu D."/>
            <person name="Wang J."/>
            <person name="Sun H."/>
            <person name="Zhang C."/>
            <person name="Fan H."/>
            <person name="Li D."/>
            <person name="Dong L."/>
            <person name="Tao Y."/>
            <person name="Gao C."/>
            <person name="Wu H."/>
            <person name="Li Y."/>
            <person name="Cui Y."/>
            <person name="Guo X."/>
            <person name="Zheng S."/>
            <person name="Wang B."/>
            <person name="Yu K."/>
            <person name="Liang Q."/>
            <person name="Yang W."/>
            <person name="Lou X."/>
            <person name="Chen J."/>
            <person name="Feng M."/>
            <person name="Jian J."/>
            <person name="Zhang X."/>
            <person name="Luo G."/>
            <person name="Jiang Y."/>
            <person name="Liu J."/>
            <person name="Wang Z."/>
            <person name="Sha Y."/>
            <person name="Zhang B."/>
            <person name="Wu H."/>
            <person name="Tang D."/>
            <person name="Shen Q."/>
            <person name="Xue P."/>
            <person name="Zou S."/>
            <person name="Wang X."/>
            <person name="Liu X."/>
            <person name="Wang F."/>
            <person name="Yang Y."/>
            <person name="An X."/>
            <person name="Dong Z."/>
            <person name="Zhang K."/>
            <person name="Zhang X."/>
            <person name="Luo M.C."/>
            <person name="Dvorak J."/>
            <person name="Tong Y."/>
            <person name="Wang J."/>
            <person name="Yang H."/>
            <person name="Li Z."/>
            <person name="Wang D."/>
            <person name="Zhang A."/>
            <person name="Wang J."/>
        </authorList>
    </citation>
    <scope>NUCLEOTIDE SEQUENCE</scope>
    <source>
        <strain evidence="3">cv. G1812</strain>
    </source>
</reference>
<protein>
    <submittedName>
        <fullName evidence="2">Uncharacterized protein</fullName>
    </submittedName>
</protein>
<dbReference type="Gramene" id="TuG1812G0700002836.01.T01">
    <property type="protein sequence ID" value="TuG1812G0700002836.01.T01.cds345676"/>
    <property type="gene ID" value="TuG1812G0700002836.01"/>
</dbReference>
<keyword evidence="3" id="KW-1185">Reference proteome</keyword>
<dbReference type="Proteomes" id="UP000015106">
    <property type="component" value="Chromosome 7"/>
</dbReference>
<evidence type="ECO:0000256" key="1">
    <source>
        <dbReference type="SAM" id="MobiDB-lite"/>
    </source>
</evidence>
<feature type="region of interest" description="Disordered" evidence="1">
    <location>
        <begin position="1"/>
        <end position="86"/>
    </location>
</feature>
<proteinExistence type="predicted"/>
<sequence>SPSFPLFYDSTSSSKNPAITTNSSSLSRPLTSPARGNTSKRSIVAGSIHSRDQLKPGRFVCSPSSPSPPQTSPTRRRCHYSGPPPT</sequence>
<name>A0A8R7R3W0_TRIUA</name>
<evidence type="ECO:0000313" key="2">
    <source>
        <dbReference type="EnsemblPlants" id="TuG1812G0700002836.01.T01.cds345676"/>
    </source>
</evidence>
<accession>A0A8R7R3W0</accession>
<reference evidence="2" key="3">
    <citation type="submission" date="2022-06" db="UniProtKB">
        <authorList>
            <consortium name="EnsemblPlants"/>
        </authorList>
    </citation>
    <scope>IDENTIFICATION</scope>
</reference>
<organism evidence="2 3">
    <name type="scientific">Triticum urartu</name>
    <name type="common">Red wild einkorn</name>
    <name type="synonym">Crithodium urartu</name>
    <dbReference type="NCBI Taxonomy" id="4572"/>
    <lineage>
        <taxon>Eukaryota</taxon>
        <taxon>Viridiplantae</taxon>
        <taxon>Streptophyta</taxon>
        <taxon>Embryophyta</taxon>
        <taxon>Tracheophyta</taxon>
        <taxon>Spermatophyta</taxon>
        <taxon>Magnoliopsida</taxon>
        <taxon>Liliopsida</taxon>
        <taxon>Poales</taxon>
        <taxon>Poaceae</taxon>
        <taxon>BOP clade</taxon>
        <taxon>Pooideae</taxon>
        <taxon>Triticodae</taxon>
        <taxon>Triticeae</taxon>
        <taxon>Triticinae</taxon>
        <taxon>Triticum</taxon>
    </lineage>
</organism>
<dbReference type="EnsemblPlants" id="TuG1812G0700002836.01.T01">
    <property type="protein sequence ID" value="TuG1812G0700002836.01.T01.cds345676"/>
    <property type="gene ID" value="TuG1812G0700002836.01"/>
</dbReference>
<reference evidence="2" key="2">
    <citation type="submission" date="2018-03" db="EMBL/GenBank/DDBJ databases">
        <title>The Triticum urartu genome reveals the dynamic nature of wheat genome evolution.</title>
        <authorList>
            <person name="Ling H."/>
            <person name="Ma B."/>
            <person name="Shi X."/>
            <person name="Liu H."/>
            <person name="Dong L."/>
            <person name="Sun H."/>
            <person name="Cao Y."/>
            <person name="Gao Q."/>
            <person name="Zheng S."/>
            <person name="Li Y."/>
            <person name="Yu Y."/>
            <person name="Du H."/>
            <person name="Qi M."/>
            <person name="Li Y."/>
            <person name="Yu H."/>
            <person name="Cui Y."/>
            <person name="Wang N."/>
            <person name="Chen C."/>
            <person name="Wu H."/>
            <person name="Zhao Y."/>
            <person name="Zhang J."/>
            <person name="Li Y."/>
            <person name="Zhou W."/>
            <person name="Zhang B."/>
            <person name="Hu W."/>
            <person name="Eijk M."/>
            <person name="Tang J."/>
            <person name="Witsenboer H."/>
            <person name="Zhao S."/>
            <person name="Li Z."/>
            <person name="Zhang A."/>
            <person name="Wang D."/>
            <person name="Liang C."/>
        </authorList>
    </citation>
    <scope>NUCLEOTIDE SEQUENCE [LARGE SCALE GENOMIC DNA]</scope>
    <source>
        <strain evidence="2">cv. G1812</strain>
    </source>
</reference>
<evidence type="ECO:0000313" key="3">
    <source>
        <dbReference type="Proteomes" id="UP000015106"/>
    </source>
</evidence>